<feature type="compositionally biased region" description="Polar residues" evidence="1">
    <location>
        <begin position="412"/>
        <end position="425"/>
    </location>
</feature>
<accession>A0A8S9JBD7</accession>
<organism evidence="2 3">
    <name type="scientific">Brassica cretica</name>
    <name type="common">Mustard</name>
    <dbReference type="NCBI Taxonomy" id="69181"/>
    <lineage>
        <taxon>Eukaryota</taxon>
        <taxon>Viridiplantae</taxon>
        <taxon>Streptophyta</taxon>
        <taxon>Embryophyta</taxon>
        <taxon>Tracheophyta</taxon>
        <taxon>Spermatophyta</taxon>
        <taxon>Magnoliopsida</taxon>
        <taxon>eudicotyledons</taxon>
        <taxon>Gunneridae</taxon>
        <taxon>Pentapetalae</taxon>
        <taxon>rosids</taxon>
        <taxon>malvids</taxon>
        <taxon>Brassicales</taxon>
        <taxon>Brassicaceae</taxon>
        <taxon>Brassiceae</taxon>
        <taxon>Brassica</taxon>
    </lineage>
</organism>
<evidence type="ECO:0000313" key="3">
    <source>
        <dbReference type="Proteomes" id="UP000712281"/>
    </source>
</evidence>
<name>A0A8S9JBD7_BRACR</name>
<dbReference type="EMBL" id="QGKW02001660">
    <property type="protein sequence ID" value="KAF2578547.1"/>
    <property type="molecule type" value="Genomic_DNA"/>
</dbReference>
<feature type="compositionally biased region" description="Basic residues" evidence="1">
    <location>
        <begin position="329"/>
        <end position="343"/>
    </location>
</feature>
<reference evidence="2" key="1">
    <citation type="submission" date="2019-12" db="EMBL/GenBank/DDBJ databases">
        <title>Genome sequencing and annotation of Brassica cretica.</title>
        <authorList>
            <person name="Studholme D.J."/>
            <person name="Sarris P.F."/>
        </authorList>
    </citation>
    <scope>NUCLEOTIDE SEQUENCE</scope>
    <source>
        <strain evidence="2">PFS-001/15</strain>
        <tissue evidence="2">Leaf</tissue>
    </source>
</reference>
<comment type="caution">
    <text evidence="2">The sequence shown here is derived from an EMBL/GenBank/DDBJ whole genome shotgun (WGS) entry which is preliminary data.</text>
</comment>
<evidence type="ECO:0000256" key="1">
    <source>
        <dbReference type="SAM" id="MobiDB-lite"/>
    </source>
</evidence>
<proteinExistence type="predicted"/>
<protein>
    <submittedName>
        <fullName evidence="2">Uncharacterized protein</fullName>
    </submittedName>
</protein>
<feature type="region of interest" description="Disordered" evidence="1">
    <location>
        <begin position="34"/>
        <end position="95"/>
    </location>
</feature>
<evidence type="ECO:0000313" key="2">
    <source>
        <dbReference type="EMBL" id="KAF2578547.1"/>
    </source>
</evidence>
<feature type="compositionally biased region" description="Polar residues" evidence="1">
    <location>
        <begin position="226"/>
        <end position="243"/>
    </location>
</feature>
<feature type="compositionally biased region" description="Acidic residues" evidence="1">
    <location>
        <begin position="443"/>
        <end position="458"/>
    </location>
</feature>
<feature type="region of interest" description="Disordered" evidence="1">
    <location>
        <begin position="178"/>
        <end position="458"/>
    </location>
</feature>
<feature type="compositionally biased region" description="Polar residues" evidence="1">
    <location>
        <begin position="351"/>
        <end position="377"/>
    </location>
</feature>
<gene>
    <name evidence="2" type="ORF">F2Q68_00002942</name>
</gene>
<dbReference type="Proteomes" id="UP000712281">
    <property type="component" value="Unassembled WGS sequence"/>
</dbReference>
<feature type="region of interest" description="Disordered" evidence="1">
    <location>
        <begin position="130"/>
        <end position="155"/>
    </location>
</feature>
<dbReference type="AlphaFoldDB" id="A0A8S9JBD7"/>
<feature type="compositionally biased region" description="Acidic residues" evidence="1">
    <location>
        <begin position="309"/>
        <end position="322"/>
    </location>
</feature>
<sequence>MHQESDFWAIPVAAVTHIPASHRRLIRRRILALLSAPSPSKEMRKRKPKNSSSSPPSIKSPPPINSPPHQFVSPPNSDEDILPSPVSDAVSDAHLGSPAVVDAQQTRNLVDLSSNQDDCPTEKTVIVDLSTDPSSEKEEAVNNQLESSSAAPPASTSEILQVVSVTGEAIILTETTEEQANADAKDASLSLQPAKLGEPSPLVNGEKEVLNTTEAVPDVPEMPTVPTKQPQTEKPASAPSQLQPRLHSTDMVIAKSTVMVSPHHSKLGNKSDMAACESSGTAAQGRKQFQRSTSGASRSSHSDLQADSSDVESSDSELEEGEFTPKKEARGRKTRRSRSRIKQKWVGVENALSSEMPTVPTKQPQTEKPASAPSQLQPRLHSTDMVITKSTVMVSPHHSKLGNKSDMAAGESSGTAAQGCKQFQRSTSSASRFSHSDLQADSSDVESSDSELEEGEFK</sequence>